<reference evidence="2 3" key="1">
    <citation type="submission" date="2018-04" db="EMBL/GenBank/DDBJ databases">
        <title>Genomic Encyclopedia of Archaeal and Bacterial Type Strains, Phase II (KMG-II): from individual species to whole genera.</title>
        <authorList>
            <person name="Goeker M."/>
        </authorList>
    </citation>
    <scope>NUCLEOTIDE SEQUENCE [LARGE SCALE GENOMIC DNA]</scope>
    <source>
        <strain evidence="2 3">DSM 23382</strain>
    </source>
</reference>
<dbReference type="OrthoDB" id="9804139at2"/>
<proteinExistence type="predicted"/>
<evidence type="ECO:0000256" key="1">
    <source>
        <dbReference type="SAM" id="MobiDB-lite"/>
    </source>
</evidence>
<evidence type="ECO:0000313" key="2">
    <source>
        <dbReference type="EMBL" id="PTW62208.1"/>
    </source>
</evidence>
<dbReference type="AlphaFoldDB" id="A0A2T5VEN8"/>
<name>A0A2T5VEN8_9HYPH</name>
<comment type="caution">
    <text evidence="2">The sequence shown here is derived from an EMBL/GenBank/DDBJ whole genome shotgun (WGS) entry which is preliminary data.</text>
</comment>
<gene>
    <name evidence="2" type="ORF">C8N35_101245</name>
</gene>
<feature type="region of interest" description="Disordered" evidence="1">
    <location>
        <begin position="30"/>
        <end position="65"/>
    </location>
</feature>
<dbReference type="Proteomes" id="UP000244081">
    <property type="component" value="Unassembled WGS sequence"/>
</dbReference>
<dbReference type="EMBL" id="QAYG01000001">
    <property type="protein sequence ID" value="PTW62208.1"/>
    <property type="molecule type" value="Genomic_DNA"/>
</dbReference>
<organism evidence="2 3">
    <name type="scientific">Breoghania corrubedonensis</name>
    <dbReference type="NCBI Taxonomy" id="665038"/>
    <lineage>
        <taxon>Bacteria</taxon>
        <taxon>Pseudomonadati</taxon>
        <taxon>Pseudomonadota</taxon>
        <taxon>Alphaproteobacteria</taxon>
        <taxon>Hyphomicrobiales</taxon>
        <taxon>Stappiaceae</taxon>
        <taxon>Breoghania</taxon>
    </lineage>
</organism>
<evidence type="ECO:0000313" key="3">
    <source>
        <dbReference type="Proteomes" id="UP000244081"/>
    </source>
</evidence>
<sequence>MLGKFGVLIVALGVVFLIARVLSEQGRRVERTLSKSARRSQNNAAKTLVRDPETGKYRARDDREA</sequence>
<accession>A0A2T5VEN8</accession>
<feature type="compositionally biased region" description="Basic and acidic residues" evidence="1">
    <location>
        <begin position="48"/>
        <end position="65"/>
    </location>
</feature>
<keyword evidence="3" id="KW-1185">Reference proteome</keyword>
<dbReference type="RefSeq" id="WP_107987807.1">
    <property type="nucleotide sequence ID" value="NZ_QAYG01000001.1"/>
</dbReference>
<protein>
    <submittedName>
        <fullName evidence="2">Uncharacterized protein</fullName>
    </submittedName>
</protein>